<evidence type="ECO:0000256" key="5">
    <source>
        <dbReference type="ARBA" id="ARBA00023717"/>
    </source>
</evidence>
<gene>
    <name evidence="7" type="ordered locus">Cwoe_2162</name>
</gene>
<evidence type="ECO:0000256" key="6">
    <source>
        <dbReference type="RuleBase" id="RU003707"/>
    </source>
</evidence>
<dbReference type="AlphaFoldDB" id="D3F5C0"/>
<name>D3F5C0_CONWI</name>
<comment type="catalytic activity">
    <reaction evidence="4">
        <text>a (3S)-3-hydroxyacyl-CoA = a (2E)-enoyl-CoA + H2O</text>
        <dbReference type="Rhea" id="RHEA:16105"/>
        <dbReference type="ChEBI" id="CHEBI:15377"/>
        <dbReference type="ChEBI" id="CHEBI:57318"/>
        <dbReference type="ChEBI" id="CHEBI:58856"/>
        <dbReference type="EC" id="4.2.1.17"/>
    </reaction>
</comment>
<keyword evidence="8" id="KW-1185">Reference proteome</keyword>
<dbReference type="EC" id="4.2.1.17" evidence="2"/>
<dbReference type="OrthoDB" id="8452484at2"/>
<proteinExistence type="inferred from homology"/>
<protein>
    <recommendedName>
        <fullName evidence="2">enoyl-CoA hydratase</fullName>
        <ecNumber evidence="2">4.2.1.17</ecNumber>
    </recommendedName>
</protein>
<dbReference type="PANTHER" id="PTHR11941">
    <property type="entry name" value="ENOYL-COA HYDRATASE-RELATED"/>
    <property type="match status" value="1"/>
</dbReference>
<dbReference type="SUPFAM" id="SSF52096">
    <property type="entry name" value="ClpP/crotonase"/>
    <property type="match status" value="1"/>
</dbReference>
<dbReference type="KEGG" id="cwo:Cwoe_2162"/>
<evidence type="ECO:0000256" key="1">
    <source>
        <dbReference type="ARBA" id="ARBA00005254"/>
    </source>
</evidence>
<dbReference type="InterPro" id="IPR018376">
    <property type="entry name" value="Enoyl-CoA_hyd/isom_CS"/>
</dbReference>
<comment type="similarity">
    <text evidence="1 6">Belongs to the enoyl-CoA hydratase/isomerase family.</text>
</comment>
<reference evidence="8" key="2">
    <citation type="submission" date="2010-01" db="EMBL/GenBank/DDBJ databases">
        <title>The complete genome of Conexibacter woesei DSM 14684.</title>
        <authorList>
            <consortium name="US DOE Joint Genome Institute (JGI-PGF)"/>
            <person name="Lucas S."/>
            <person name="Copeland A."/>
            <person name="Lapidus A."/>
            <person name="Glavina del Rio T."/>
            <person name="Dalin E."/>
            <person name="Tice H."/>
            <person name="Bruce D."/>
            <person name="Goodwin L."/>
            <person name="Pitluck S."/>
            <person name="Kyrpides N."/>
            <person name="Mavromatis K."/>
            <person name="Ivanova N."/>
            <person name="Mikhailova N."/>
            <person name="Chertkov O."/>
            <person name="Brettin T."/>
            <person name="Detter J.C."/>
            <person name="Han C."/>
            <person name="Larimer F."/>
            <person name="Land M."/>
            <person name="Hauser L."/>
            <person name="Markowitz V."/>
            <person name="Cheng J.-F."/>
            <person name="Hugenholtz P."/>
            <person name="Woyke T."/>
            <person name="Wu D."/>
            <person name="Pukall R."/>
            <person name="Steenblock K."/>
            <person name="Schneider S."/>
            <person name="Klenk H.-P."/>
            <person name="Eisen J.A."/>
        </authorList>
    </citation>
    <scope>NUCLEOTIDE SEQUENCE [LARGE SCALE GENOMIC DNA]</scope>
    <source>
        <strain evidence="8">DSM 14684 / CIP 108061 / JCM 11494 / NBRC 100937 / ID131577</strain>
    </source>
</reference>
<dbReference type="PANTHER" id="PTHR11941:SF54">
    <property type="entry name" value="ENOYL-COA HYDRATASE, MITOCHONDRIAL"/>
    <property type="match status" value="1"/>
</dbReference>
<dbReference type="GO" id="GO:0004300">
    <property type="term" value="F:enoyl-CoA hydratase activity"/>
    <property type="evidence" value="ECO:0007669"/>
    <property type="project" value="UniProtKB-EC"/>
</dbReference>
<keyword evidence="3" id="KW-0456">Lyase</keyword>
<evidence type="ECO:0000256" key="4">
    <source>
        <dbReference type="ARBA" id="ARBA00023709"/>
    </source>
</evidence>
<dbReference type="Gene3D" id="3.90.226.10">
    <property type="entry name" value="2-enoyl-CoA Hydratase, Chain A, domain 1"/>
    <property type="match status" value="1"/>
</dbReference>
<dbReference type="EMBL" id="CP001854">
    <property type="protein sequence ID" value="ADB50587.1"/>
    <property type="molecule type" value="Genomic_DNA"/>
</dbReference>
<dbReference type="CDD" id="cd06558">
    <property type="entry name" value="crotonase-like"/>
    <property type="match status" value="1"/>
</dbReference>
<dbReference type="Pfam" id="PF00378">
    <property type="entry name" value="ECH_1"/>
    <property type="match status" value="1"/>
</dbReference>
<keyword evidence="7" id="KW-0413">Isomerase</keyword>
<dbReference type="InterPro" id="IPR029045">
    <property type="entry name" value="ClpP/crotonase-like_dom_sf"/>
</dbReference>
<dbReference type="GO" id="GO:0016853">
    <property type="term" value="F:isomerase activity"/>
    <property type="evidence" value="ECO:0007669"/>
    <property type="project" value="UniProtKB-KW"/>
</dbReference>
<dbReference type="Gene3D" id="1.10.12.10">
    <property type="entry name" value="Lyase 2-enoyl-coa Hydratase, Chain A, domain 2"/>
    <property type="match status" value="1"/>
</dbReference>
<dbReference type="HOGENOM" id="CLU_009834_7_6_11"/>
<sequence length="258" mass="27039">MAGDPLVLTDVRDGVALARMNRAGERNVLSPELRDALAGALEQADADPAVRCHVVAGGDEVFAAGADIATMAVQDFQDAMRAEGARLWPRLRAIRKPVVAAVSGYALGGGCELALAADLVVASETAVFSQPEVGLGIVPGGGGTQRLARLLGRQRAMELVLTGRRLTAHEARELGIVNVVAPAGGWLDAAHELAAKVARRSGFATELAKRAVLAAEETTLTAGLATERDLFALAMAGDDRVEGMTAFLERRRPVFRGR</sequence>
<dbReference type="FunFam" id="1.10.12.10:FF:000001">
    <property type="entry name" value="Probable enoyl-CoA hydratase, mitochondrial"/>
    <property type="match status" value="1"/>
</dbReference>
<dbReference type="FunFam" id="3.90.226.10:FF:000009">
    <property type="entry name" value="Carnitinyl-CoA dehydratase"/>
    <property type="match status" value="1"/>
</dbReference>
<evidence type="ECO:0000313" key="8">
    <source>
        <dbReference type="Proteomes" id="UP000008229"/>
    </source>
</evidence>
<accession>D3F5C0</accession>
<dbReference type="InterPro" id="IPR014748">
    <property type="entry name" value="Enoyl-CoA_hydra_C"/>
</dbReference>
<dbReference type="PROSITE" id="PS00166">
    <property type="entry name" value="ENOYL_COA_HYDRATASE"/>
    <property type="match status" value="1"/>
</dbReference>
<dbReference type="RefSeq" id="WP_012933638.1">
    <property type="nucleotide sequence ID" value="NC_013739.1"/>
</dbReference>
<dbReference type="GO" id="GO:0006635">
    <property type="term" value="P:fatty acid beta-oxidation"/>
    <property type="evidence" value="ECO:0007669"/>
    <property type="project" value="TreeGrafter"/>
</dbReference>
<dbReference type="InterPro" id="IPR001753">
    <property type="entry name" value="Enoyl-CoA_hydra/iso"/>
</dbReference>
<organism evidence="7 8">
    <name type="scientific">Conexibacter woesei (strain DSM 14684 / CCUG 47730 / CIP 108061 / JCM 11494 / NBRC 100937 / ID131577)</name>
    <dbReference type="NCBI Taxonomy" id="469383"/>
    <lineage>
        <taxon>Bacteria</taxon>
        <taxon>Bacillati</taxon>
        <taxon>Actinomycetota</taxon>
        <taxon>Thermoleophilia</taxon>
        <taxon>Solirubrobacterales</taxon>
        <taxon>Conexibacteraceae</taxon>
        <taxon>Conexibacter</taxon>
    </lineage>
</organism>
<dbReference type="STRING" id="469383.Cwoe_2162"/>
<evidence type="ECO:0000256" key="2">
    <source>
        <dbReference type="ARBA" id="ARBA00012076"/>
    </source>
</evidence>
<dbReference type="eggNOG" id="COG1024">
    <property type="taxonomic scope" value="Bacteria"/>
</dbReference>
<evidence type="ECO:0000313" key="7">
    <source>
        <dbReference type="EMBL" id="ADB50587.1"/>
    </source>
</evidence>
<evidence type="ECO:0000256" key="3">
    <source>
        <dbReference type="ARBA" id="ARBA00023239"/>
    </source>
</evidence>
<dbReference type="Proteomes" id="UP000008229">
    <property type="component" value="Chromosome"/>
</dbReference>
<comment type="catalytic activity">
    <reaction evidence="5">
        <text>a 4-saturated-(3S)-3-hydroxyacyl-CoA = a (3E)-enoyl-CoA + H2O</text>
        <dbReference type="Rhea" id="RHEA:20724"/>
        <dbReference type="ChEBI" id="CHEBI:15377"/>
        <dbReference type="ChEBI" id="CHEBI:58521"/>
        <dbReference type="ChEBI" id="CHEBI:137480"/>
        <dbReference type="EC" id="4.2.1.17"/>
    </reaction>
</comment>
<reference evidence="7 8" key="1">
    <citation type="journal article" date="2010" name="Stand. Genomic Sci.">
        <title>Complete genome sequence of Conexibacter woesei type strain (ID131577).</title>
        <authorList>
            <person name="Pukall R."/>
            <person name="Lapidus A."/>
            <person name="Glavina Del Rio T."/>
            <person name="Copeland A."/>
            <person name="Tice H."/>
            <person name="Cheng J.-F."/>
            <person name="Lucas S."/>
            <person name="Chen F."/>
            <person name="Nolan M."/>
            <person name="Bruce D."/>
            <person name="Goodwin L."/>
            <person name="Pitluck S."/>
            <person name="Mavromatis K."/>
            <person name="Ivanova N."/>
            <person name="Ovchinnikova G."/>
            <person name="Pati A."/>
            <person name="Chen A."/>
            <person name="Palaniappan K."/>
            <person name="Land M."/>
            <person name="Hauser L."/>
            <person name="Chang Y.-J."/>
            <person name="Jeffries C.D."/>
            <person name="Chain P."/>
            <person name="Meincke L."/>
            <person name="Sims D."/>
            <person name="Brettin T."/>
            <person name="Detter J.C."/>
            <person name="Rohde M."/>
            <person name="Goeker M."/>
            <person name="Bristow J."/>
            <person name="Eisen J.A."/>
            <person name="Markowitz V."/>
            <person name="Kyrpides N.C."/>
            <person name="Klenk H.-P."/>
            <person name="Hugenholtz P."/>
        </authorList>
    </citation>
    <scope>NUCLEOTIDE SEQUENCE [LARGE SCALE GENOMIC DNA]</scope>
    <source>
        <strain evidence="8">DSM 14684 / CIP 108061 / JCM 11494 / NBRC 100937 / ID131577</strain>
    </source>
</reference>